<dbReference type="GO" id="GO:0004713">
    <property type="term" value="F:protein tyrosine kinase activity"/>
    <property type="evidence" value="ECO:0007669"/>
    <property type="project" value="TreeGrafter"/>
</dbReference>
<dbReference type="PANTHER" id="PTHR32309">
    <property type="entry name" value="TYROSINE-PROTEIN KINASE"/>
    <property type="match status" value="1"/>
</dbReference>
<dbReference type="GO" id="GO:0005886">
    <property type="term" value="C:plasma membrane"/>
    <property type="evidence" value="ECO:0007669"/>
    <property type="project" value="TreeGrafter"/>
</dbReference>
<reference evidence="1" key="1">
    <citation type="journal article" date="2015" name="Nature">
        <title>Complex archaea that bridge the gap between prokaryotes and eukaryotes.</title>
        <authorList>
            <person name="Spang A."/>
            <person name="Saw J.H."/>
            <person name="Jorgensen S.L."/>
            <person name="Zaremba-Niedzwiedzka K."/>
            <person name="Martijn J."/>
            <person name="Lind A.E."/>
            <person name="van Eijk R."/>
            <person name="Schleper C."/>
            <person name="Guy L."/>
            <person name="Ettema T.J."/>
        </authorList>
    </citation>
    <scope>NUCLEOTIDE SEQUENCE</scope>
</reference>
<name>A0A0F9GCX8_9ZZZZ</name>
<gene>
    <name evidence="1" type="ORF">LCGC14_2199310</name>
</gene>
<dbReference type="EMBL" id="LAZR01028943">
    <property type="protein sequence ID" value="KKL61037.1"/>
    <property type="molecule type" value="Genomic_DNA"/>
</dbReference>
<dbReference type="PANTHER" id="PTHR32309:SF13">
    <property type="entry name" value="FERRIC ENTEROBACTIN TRANSPORT PROTEIN FEPE"/>
    <property type="match status" value="1"/>
</dbReference>
<dbReference type="InterPro" id="IPR027417">
    <property type="entry name" value="P-loop_NTPase"/>
</dbReference>
<organism evidence="1">
    <name type="scientific">marine sediment metagenome</name>
    <dbReference type="NCBI Taxonomy" id="412755"/>
    <lineage>
        <taxon>unclassified sequences</taxon>
        <taxon>metagenomes</taxon>
        <taxon>ecological metagenomes</taxon>
    </lineage>
</organism>
<dbReference type="AlphaFoldDB" id="A0A0F9GCX8"/>
<dbReference type="InterPro" id="IPR050445">
    <property type="entry name" value="Bact_polysacc_biosynth/exp"/>
</dbReference>
<protein>
    <recommendedName>
        <fullName evidence="2">AAA domain-containing protein</fullName>
    </recommendedName>
</protein>
<accession>A0A0F9GCX8</accession>
<evidence type="ECO:0008006" key="2">
    <source>
        <dbReference type="Google" id="ProtNLM"/>
    </source>
</evidence>
<sequence length="86" mass="9271">MLEDEVYDVVLIDAPAVLAVSEALILAQVVDTRVYVVAWNSTPRAAVAEGLSKLAELHLGVTGLVLNKVDTRRSTDPNAKGYSYDI</sequence>
<dbReference type="Gene3D" id="3.40.50.300">
    <property type="entry name" value="P-loop containing nucleotide triphosphate hydrolases"/>
    <property type="match status" value="1"/>
</dbReference>
<proteinExistence type="predicted"/>
<dbReference type="SUPFAM" id="SSF52540">
    <property type="entry name" value="P-loop containing nucleoside triphosphate hydrolases"/>
    <property type="match status" value="1"/>
</dbReference>
<comment type="caution">
    <text evidence="1">The sequence shown here is derived from an EMBL/GenBank/DDBJ whole genome shotgun (WGS) entry which is preliminary data.</text>
</comment>
<evidence type="ECO:0000313" key="1">
    <source>
        <dbReference type="EMBL" id="KKL61037.1"/>
    </source>
</evidence>